<evidence type="ECO:0008006" key="3">
    <source>
        <dbReference type="Google" id="ProtNLM"/>
    </source>
</evidence>
<dbReference type="SUPFAM" id="SSF53474">
    <property type="entry name" value="alpha/beta-Hydrolases"/>
    <property type="match status" value="1"/>
</dbReference>
<evidence type="ECO:0000313" key="2">
    <source>
        <dbReference type="Proteomes" id="UP000266677"/>
    </source>
</evidence>
<accession>A0A3A4K1S5</accession>
<dbReference type="AlphaFoldDB" id="A0A3A4K1S5"/>
<protein>
    <recommendedName>
        <fullName evidence="3">Alpha/beta hydrolase</fullName>
    </recommendedName>
</protein>
<keyword evidence="2" id="KW-1185">Reference proteome</keyword>
<gene>
    <name evidence="1" type="ORF">D5S18_21240</name>
</gene>
<sequence length="85" mass="9101">MADRAPGLIADLECLTAMDPDPNRWSATTAPGLLLAGSSSDRYGLESMAKLEAALPNSQFTVLEGLTHNPDDFTPIATAMSEFFR</sequence>
<comment type="caution">
    <text evidence="1">The sequence shown here is derived from an EMBL/GenBank/DDBJ whole genome shotgun (WGS) entry which is preliminary data.</text>
</comment>
<dbReference type="InterPro" id="IPR029058">
    <property type="entry name" value="AB_hydrolase_fold"/>
</dbReference>
<proteinExistence type="predicted"/>
<reference evidence="1 2" key="1">
    <citation type="submission" date="2018-09" db="EMBL/GenBank/DDBJ databases">
        <title>YIM PH21274 draft genome.</title>
        <authorList>
            <person name="Miao C."/>
        </authorList>
    </citation>
    <scope>NUCLEOTIDE SEQUENCE [LARGE SCALE GENOMIC DNA]</scope>
    <source>
        <strain evidence="1 2">YIM PH 21724</strain>
    </source>
</reference>
<dbReference type="RefSeq" id="WP_120042776.1">
    <property type="nucleotide sequence ID" value="NZ_QZFU01000023.1"/>
</dbReference>
<dbReference type="OrthoDB" id="4222986at2"/>
<name>A0A3A4K1S5_9NOCA</name>
<dbReference type="EMBL" id="QZFU01000023">
    <property type="protein sequence ID" value="RJO73700.1"/>
    <property type="molecule type" value="Genomic_DNA"/>
</dbReference>
<dbReference type="Gene3D" id="3.40.50.1820">
    <property type="entry name" value="alpha/beta hydrolase"/>
    <property type="match status" value="1"/>
</dbReference>
<organism evidence="1 2">
    <name type="scientific">Nocardia panacis</name>
    <dbReference type="NCBI Taxonomy" id="2340916"/>
    <lineage>
        <taxon>Bacteria</taxon>
        <taxon>Bacillati</taxon>
        <taxon>Actinomycetota</taxon>
        <taxon>Actinomycetes</taxon>
        <taxon>Mycobacteriales</taxon>
        <taxon>Nocardiaceae</taxon>
        <taxon>Nocardia</taxon>
    </lineage>
</organism>
<dbReference type="Proteomes" id="UP000266677">
    <property type="component" value="Unassembled WGS sequence"/>
</dbReference>
<evidence type="ECO:0000313" key="1">
    <source>
        <dbReference type="EMBL" id="RJO73700.1"/>
    </source>
</evidence>